<evidence type="ECO:0008006" key="4">
    <source>
        <dbReference type="Google" id="ProtNLM"/>
    </source>
</evidence>
<comment type="caution">
    <text evidence="2">The sequence shown here is derived from an EMBL/GenBank/DDBJ whole genome shotgun (WGS) entry which is preliminary data.</text>
</comment>
<accession>A0AAD4KA57</accession>
<dbReference type="AlphaFoldDB" id="A0AAD4KA57"/>
<dbReference type="EMBL" id="JAJJHW010000095">
    <property type="protein sequence ID" value="KAH8387228.1"/>
    <property type="molecule type" value="Genomic_DNA"/>
</dbReference>
<dbReference type="Proteomes" id="UP001200034">
    <property type="component" value="Unassembled WGS sequence"/>
</dbReference>
<evidence type="ECO:0000313" key="3">
    <source>
        <dbReference type="Proteomes" id="UP001200034"/>
    </source>
</evidence>
<name>A0AAD4KA57_9MUSC</name>
<feature type="chain" id="PRO_5042252338" description="Secreted protein" evidence="1">
    <location>
        <begin position="33"/>
        <end position="84"/>
    </location>
</feature>
<feature type="signal peptide" evidence="1">
    <location>
        <begin position="1"/>
        <end position="32"/>
    </location>
</feature>
<evidence type="ECO:0000256" key="1">
    <source>
        <dbReference type="SAM" id="SignalP"/>
    </source>
</evidence>
<keyword evidence="1" id="KW-0732">Signal</keyword>
<evidence type="ECO:0000313" key="2">
    <source>
        <dbReference type="EMBL" id="KAH8387228.1"/>
    </source>
</evidence>
<protein>
    <recommendedName>
        <fullName evidence="4">Secreted protein</fullName>
    </recommendedName>
</protein>
<keyword evidence="3" id="KW-1185">Reference proteome</keyword>
<proteinExistence type="predicted"/>
<gene>
    <name evidence="2" type="ORF">KR093_005664</name>
</gene>
<organism evidence="2 3">
    <name type="scientific">Drosophila rubida</name>
    <dbReference type="NCBI Taxonomy" id="30044"/>
    <lineage>
        <taxon>Eukaryota</taxon>
        <taxon>Metazoa</taxon>
        <taxon>Ecdysozoa</taxon>
        <taxon>Arthropoda</taxon>
        <taxon>Hexapoda</taxon>
        <taxon>Insecta</taxon>
        <taxon>Pterygota</taxon>
        <taxon>Neoptera</taxon>
        <taxon>Endopterygota</taxon>
        <taxon>Diptera</taxon>
        <taxon>Brachycera</taxon>
        <taxon>Muscomorpha</taxon>
        <taxon>Ephydroidea</taxon>
        <taxon>Drosophilidae</taxon>
        <taxon>Drosophila</taxon>
    </lineage>
</organism>
<reference evidence="2" key="1">
    <citation type="journal article" date="2021" name="Mol. Ecol. Resour.">
        <title>Phylogenomic analyses of the genus Drosophila reveals genomic signals of climate adaptation.</title>
        <authorList>
            <person name="Li F."/>
            <person name="Rane R.V."/>
            <person name="Luria V."/>
            <person name="Xiong Z."/>
            <person name="Chen J."/>
            <person name="Li Z."/>
            <person name="Catullo R.A."/>
            <person name="Griffin P.C."/>
            <person name="Schiffer M."/>
            <person name="Pearce S."/>
            <person name="Lee S.F."/>
            <person name="McElroy K."/>
            <person name="Stocker A."/>
            <person name="Shirriffs J."/>
            <person name="Cockerell F."/>
            <person name="Coppin C."/>
            <person name="Sgro C.M."/>
            <person name="Karger A."/>
            <person name="Cain J.W."/>
            <person name="Weber J.A."/>
            <person name="Santpere G."/>
            <person name="Kirschner M.W."/>
            <person name="Hoffmann A.A."/>
            <person name="Oakeshott J.G."/>
            <person name="Zhang G."/>
        </authorList>
    </citation>
    <scope>NUCLEOTIDE SEQUENCE</scope>
    <source>
        <strain evidence="2">BGI-SZ-2011g</strain>
    </source>
</reference>
<sequence length="84" mass="9504">MEHITTVWINMKWHILFSLLFVLALVAPLVWTAAVEPLDAVEVAEEVQESASGADDSQDPEADIVAADYIDVADYTRPPHPWWW</sequence>